<dbReference type="FunFam" id="3.40.50.300:FF:000054">
    <property type="entry name" value="ABC multidrug transporter atrF"/>
    <property type="match status" value="1"/>
</dbReference>
<keyword evidence="7" id="KW-0067">ATP-binding</keyword>
<dbReference type="EMBL" id="NQIK02000016">
    <property type="protein sequence ID" value="KAF7564323.1"/>
    <property type="molecule type" value="Genomic_DNA"/>
</dbReference>
<organism evidence="14 15">
    <name type="scientific">Pyrenophora tritici-repentis</name>
    <dbReference type="NCBI Taxonomy" id="45151"/>
    <lineage>
        <taxon>Eukaryota</taxon>
        <taxon>Fungi</taxon>
        <taxon>Dikarya</taxon>
        <taxon>Ascomycota</taxon>
        <taxon>Pezizomycotina</taxon>
        <taxon>Dothideomycetes</taxon>
        <taxon>Pleosporomycetidae</taxon>
        <taxon>Pleosporales</taxon>
        <taxon>Pleosporineae</taxon>
        <taxon>Pleosporaceae</taxon>
        <taxon>Pyrenophora</taxon>
    </lineage>
</organism>
<dbReference type="PROSITE" id="PS00211">
    <property type="entry name" value="ABC_TRANSPORTER_1"/>
    <property type="match status" value="1"/>
</dbReference>
<keyword evidence="3" id="KW-0813">Transport</keyword>
<evidence type="ECO:0000256" key="6">
    <source>
        <dbReference type="ARBA" id="ARBA00022741"/>
    </source>
</evidence>
<dbReference type="PANTHER" id="PTHR19241">
    <property type="entry name" value="ATP-BINDING CASSETTE TRANSPORTER"/>
    <property type="match status" value="1"/>
</dbReference>
<evidence type="ECO:0000256" key="10">
    <source>
        <dbReference type="ARBA" id="ARBA00023180"/>
    </source>
</evidence>
<dbReference type="Pfam" id="PF19055">
    <property type="entry name" value="ABC2_membrane_7"/>
    <property type="match status" value="1"/>
</dbReference>
<dbReference type="InterPro" id="IPR010929">
    <property type="entry name" value="PDR_CDR_ABC"/>
</dbReference>
<feature type="domain" description="ABC transporter" evidence="13">
    <location>
        <begin position="228"/>
        <end position="480"/>
    </location>
</feature>
<dbReference type="Proteomes" id="UP000245464">
    <property type="component" value="Unassembled WGS sequence"/>
</dbReference>
<dbReference type="GO" id="GO:0005524">
    <property type="term" value="F:ATP binding"/>
    <property type="evidence" value="ECO:0007669"/>
    <property type="project" value="UniProtKB-KW"/>
</dbReference>
<dbReference type="SUPFAM" id="SSF53098">
    <property type="entry name" value="Ribonuclease H-like"/>
    <property type="match status" value="1"/>
</dbReference>
<keyword evidence="5 12" id="KW-0812">Transmembrane</keyword>
<evidence type="ECO:0000313" key="15">
    <source>
        <dbReference type="Proteomes" id="UP000245464"/>
    </source>
</evidence>
<dbReference type="InterPro" id="IPR003439">
    <property type="entry name" value="ABC_transporter-like_ATP-bd"/>
</dbReference>
<keyword evidence="9 12" id="KW-0472">Membrane</keyword>
<dbReference type="GO" id="GO:0005886">
    <property type="term" value="C:plasma membrane"/>
    <property type="evidence" value="ECO:0007669"/>
    <property type="project" value="UniProtKB-SubCell"/>
</dbReference>
<evidence type="ECO:0000256" key="3">
    <source>
        <dbReference type="ARBA" id="ARBA00022448"/>
    </source>
</evidence>
<dbReference type="InterPro" id="IPR012337">
    <property type="entry name" value="RNaseH-like_sf"/>
</dbReference>
<evidence type="ECO:0000256" key="2">
    <source>
        <dbReference type="ARBA" id="ARBA00006012"/>
    </source>
</evidence>
<feature type="transmembrane region" description="Helical" evidence="12">
    <location>
        <begin position="1499"/>
        <end position="1521"/>
    </location>
</feature>
<comment type="similarity">
    <text evidence="2">Belongs to the ABC transporter superfamily. ABCG family. PDR (TC 3.A.1.205) subfamily.</text>
</comment>
<feature type="region of interest" description="Disordered" evidence="11">
    <location>
        <begin position="145"/>
        <end position="179"/>
    </location>
</feature>
<evidence type="ECO:0000256" key="4">
    <source>
        <dbReference type="ARBA" id="ARBA00022475"/>
    </source>
</evidence>
<accession>A0A834VII9</accession>
<gene>
    <name evidence="14" type="ORF">PtrM4_152740</name>
</gene>
<evidence type="ECO:0000256" key="9">
    <source>
        <dbReference type="ARBA" id="ARBA00023136"/>
    </source>
</evidence>
<feature type="transmembrane region" description="Helical" evidence="12">
    <location>
        <begin position="818"/>
        <end position="839"/>
    </location>
</feature>
<keyword evidence="4" id="KW-1003">Cell membrane</keyword>
<feature type="transmembrane region" description="Helical" evidence="12">
    <location>
        <begin position="1269"/>
        <end position="1290"/>
    </location>
</feature>
<dbReference type="InterPro" id="IPR003593">
    <property type="entry name" value="AAA+_ATPase"/>
</dbReference>
<dbReference type="CDD" id="cd03232">
    <property type="entry name" value="ABCG_PDR_domain2"/>
    <property type="match status" value="1"/>
</dbReference>
<dbReference type="Pfam" id="PF01061">
    <property type="entry name" value="ABC2_membrane"/>
    <property type="match status" value="2"/>
</dbReference>
<feature type="transmembrane region" description="Helical" evidence="12">
    <location>
        <begin position="1375"/>
        <end position="1399"/>
    </location>
</feature>
<dbReference type="GO" id="GO:0140359">
    <property type="term" value="F:ABC-type transporter activity"/>
    <property type="evidence" value="ECO:0007669"/>
    <property type="project" value="InterPro"/>
</dbReference>
<feature type="region of interest" description="Disordered" evidence="11">
    <location>
        <begin position="868"/>
        <end position="890"/>
    </location>
</feature>
<evidence type="ECO:0000256" key="11">
    <source>
        <dbReference type="SAM" id="MobiDB-lite"/>
    </source>
</evidence>
<dbReference type="InterPro" id="IPR034001">
    <property type="entry name" value="ABCG_PDR_1"/>
</dbReference>
<dbReference type="InterPro" id="IPR043926">
    <property type="entry name" value="ABCG_dom"/>
</dbReference>
<protein>
    <recommendedName>
        <fullName evidence="13">ABC transporter domain-containing protein</fullName>
    </recommendedName>
</protein>
<feature type="transmembrane region" description="Helical" evidence="12">
    <location>
        <begin position="1343"/>
        <end position="1363"/>
    </location>
</feature>
<evidence type="ECO:0000256" key="7">
    <source>
        <dbReference type="ARBA" id="ARBA00022840"/>
    </source>
</evidence>
<feature type="transmembrane region" description="Helical" evidence="12">
    <location>
        <begin position="599"/>
        <end position="618"/>
    </location>
</feature>
<dbReference type="Gene3D" id="3.40.50.300">
    <property type="entry name" value="P-loop containing nucleotide triphosphate hydrolases"/>
    <property type="match status" value="2"/>
</dbReference>
<dbReference type="RefSeq" id="XP_065958770.1">
    <property type="nucleotide sequence ID" value="XM_066110215.1"/>
</dbReference>
<proteinExistence type="inferred from homology"/>
<reference evidence="14 15" key="1">
    <citation type="journal article" date="2018" name="BMC Genomics">
        <title>Comparative genomics of the wheat fungal pathogen Pyrenophora tritici-repentis reveals chromosomal variations and genome plasticity.</title>
        <authorList>
            <person name="Moolhuijzen P."/>
            <person name="See P.T."/>
            <person name="Hane J.K."/>
            <person name="Shi G."/>
            <person name="Liu Z."/>
            <person name="Oliver R.P."/>
            <person name="Moffat C.S."/>
        </authorList>
    </citation>
    <scope>NUCLEOTIDE SEQUENCE [LARGE SCALE GENOMIC DNA]</scope>
    <source>
        <strain evidence="14">M4</strain>
    </source>
</reference>
<comment type="subcellular location">
    <subcellularLocation>
        <location evidence="1">Cell membrane</location>
        <topology evidence="1">Multi-pass membrane protein</topology>
    </subcellularLocation>
</comment>
<dbReference type="InterPro" id="IPR017871">
    <property type="entry name" value="ABC_transporter-like_CS"/>
</dbReference>
<feature type="transmembrane region" description="Helical" evidence="12">
    <location>
        <begin position="684"/>
        <end position="703"/>
    </location>
</feature>
<dbReference type="SUPFAM" id="SSF52540">
    <property type="entry name" value="P-loop containing nucleoside triphosphate hydrolases"/>
    <property type="match status" value="2"/>
</dbReference>
<dbReference type="GeneID" id="90958254"/>
<keyword evidence="10" id="KW-0325">Glycoprotein</keyword>
<keyword evidence="6" id="KW-0547">Nucleotide-binding</keyword>
<evidence type="ECO:0000259" key="13">
    <source>
        <dbReference type="PROSITE" id="PS50893"/>
    </source>
</evidence>
<dbReference type="InterPro" id="IPR008906">
    <property type="entry name" value="HATC_C_dom"/>
</dbReference>
<feature type="transmembrane region" description="Helical" evidence="12">
    <location>
        <begin position="1311"/>
        <end position="1337"/>
    </location>
</feature>
<feature type="region of interest" description="Disordered" evidence="11">
    <location>
        <begin position="1"/>
        <end position="26"/>
    </location>
</feature>
<dbReference type="GO" id="GO:0016887">
    <property type="term" value="F:ATP hydrolysis activity"/>
    <property type="evidence" value="ECO:0007669"/>
    <property type="project" value="InterPro"/>
</dbReference>
<evidence type="ECO:0000256" key="1">
    <source>
        <dbReference type="ARBA" id="ARBA00004651"/>
    </source>
</evidence>
<dbReference type="Pfam" id="PF05699">
    <property type="entry name" value="Dimer_Tnp_hAT"/>
    <property type="match status" value="1"/>
</dbReference>
<feature type="transmembrane region" description="Helical" evidence="12">
    <location>
        <begin position="715"/>
        <end position="732"/>
    </location>
</feature>
<name>A0A834VII9_9PLEO</name>
<sequence>MWQGRKDSAATSAHTVTPPRKKPRLGISTSRSAFLQSSIEQSTRQLEASLAEDEYKIWKRQPALAEEDWLSLNPLLYWESVAGQFPILSKFAIDVLTIPAAAADCERTFSELGDIFAELEELEEAWYTANNYSASGLARTLSEEEISKPDASLDPSSGTSIERPGEDIIEKDESSPIDIQPSPIVREVEVLRERDEANGGKPRRLGVTWNNLTVKGISNDAVFNENVLSQFNVFGRREGAPPMKTIIDESFGCVKPGEMLLVLGNPGAGCTSLLSMLSNHRLGYAEVNGDVSFGSMSSEEASAYRGQIIMNTEEEIFFPTLTVGATLDFATRMKVPFNLPPDTQSTDDYARAYKEFLLKCLGIEHTHDTKVGDAFVRGVSGGERKRVSILECLATRGSVFCWDDSTRGLDAGSALDWAKAMRAMTDILGLTTIATLYQAGNGIFEQFDKVLLLDNGKQIYYGPREDAVPSWRISDSVRVIADGYEEKFPRNGTDIRAAYGRSPIKAKMMAELDYPNSDEAKQNTADFKEMTARDKHKSLPKESPVTTNFYSQVKTTVIRQYQILWGDKPTLIVKQVSTVIQALVAGSLFYSAPDNSSGLFLKGGAVFFSLLYPALIGLSEVTDSFTGRPVLSKHRSFALHYPAAFVIAQVITDIPLVLFQMSHFGIVIYFMVGLKTTAEAFFTYWSHLVITALCMIAFFRMVGAAFPTFDDATKLSGFSVSSLFMYMGYMIIKPEMKDWLIWIYWINPMAYSFESLLSNELHGQEIPCVGPNMVPNGAGYQSGDGGQACAGVGGARPGATSVTGDDYLAHLSFHHSHVWRNFGIVCAWWIFFIALTVFFTSRWKQMGEGGCGLLIPKEQKKRSTFIQAADEESQPVEKPHPSSDSAKSDDTLTDQLIRNTSIFTWKNLTYTVKTPSGDRLLLDNVQGFVKPGTLGALMGSSGAGKTTLLDVLAQRKTDGTIHGSIMVDGRDLPVSFQRSAGYVEQLDVHESLSTVREALEFSALLRQSRDTPREEKLRYVDTIVDLLQLQDIEHTLIGRPGAGLSVEQRKRLTIGVELVSKPSTLIFLDEPTSGLDGQAAYNTVRFLRKLAEVGQAILVTIHQPSAQLFAQFDTLLLLAKGGKTVYFGDIGDNASTVKSYFAANGAPCPRAANPAEHMIEVVSGSLSKGMDWNKVWLESQEHQRMSAELDRIIAEAAANPPGTVDDGTAFASPIWDQVKIVTHRMNVSLYRDTAYVNNKVIMHIMLALLNGFSFWKIGHNLSDLQLRLFTVFSFIFVAPGVISQLQPLFIKRRDIYETREKKSKTYHWAPFVTGLIVSEVPYLIVCALMYFVCWYFTAGLPGAAKWAGSTFFIAVLYEFLYTGIGQMIAAYSPNVVFASLVNPLVITTLVSFSGVLVPYSQIQTFWRYWMYYLDPFNYLISCLLVFTTWSADVVCKEEELAIFEPAANQTCGQYLSIYQQGMGVGTHLLNPDATSGCEVCQYKTGADYLRGLNVKEEYYGWRNVGIVALFVVSSYSLVFLMMKLRTKATKKAD</sequence>
<dbReference type="SMART" id="SM00382">
    <property type="entry name" value="AAA"/>
    <property type="match status" value="2"/>
</dbReference>
<evidence type="ECO:0000256" key="8">
    <source>
        <dbReference type="ARBA" id="ARBA00022989"/>
    </source>
</evidence>
<dbReference type="PROSITE" id="PS50893">
    <property type="entry name" value="ABC_TRANSPORTER_2"/>
    <property type="match status" value="2"/>
</dbReference>
<dbReference type="GO" id="GO:0046983">
    <property type="term" value="F:protein dimerization activity"/>
    <property type="evidence" value="ECO:0007669"/>
    <property type="project" value="InterPro"/>
</dbReference>
<comment type="caution">
    <text evidence="14">The sequence shown here is derived from an EMBL/GenBank/DDBJ whole genome shotgun (WGS) entry which is preliminary data.</text>
</comment>
<feature type="compositionally biased region" description="Basic and acidic residues" evidence="11">
    <location>
        <begin position="875"/>
        <end position="890"/>
    </location>
</feature>
<dbReference type="InterPro" id="IPR013525">
    <property type="entry name" value="ABC2_TM"/>
</dbReference>
<evidence type="ECO:0000256" key="5">
    <source>
        <dbReference type="ARBA" id="ARBA00022692"/>
    </source>
</evidence>
<dbReference type="InterPro" id="IPR034003">
    <property type="entry name" value="ABCG_PDR_2"/>
</dbReference>
<dbReference type="FunFam" id="3.40.50.300:FF:001465">
    <property type="entry name" value="ABC multidrug transporter (Eurofung)"/>
    <property type="match status" value="1"/>
</dbReference>
<keyword evidence="8 12" id="KW-1133">Transmembrane helix</keyword>
<evidence type="ECO:0000256" key="12">
    <source>
        <dbReference type="SAM" id="Phobius"/>
    </source>
</evidence>
<dbReference type="Pfam" id="PF14510">
    <property type="entry name" value="ABC_trans_N"/>
    <property type="match status" value="1"/>
</dbReference>
<feature type="domain" description="ABC transporter" evidence="13">
    <location>
        <begin position="903"/>
        <end position="1146"/>
    </location>
</feature>
<feature type="compositionally biased region" description="Basic and acidic residues" evidence="11">
    <location>
        <begin position="163"/>
        <end position="174"/>
    </location>
</feature>
<dbReference type="Pfam" id="PF00005">
    <property type="entry name" value="ABC_tran"/>
    <property type="match status" value="2"/>
</dbReference>
<feature type="transmembrane region" description="Helical" evidence="12">
    <location>
        <begin position="639"/>
        <end position="672"/>
    </location>
</feature>
<dbReference type="CDD" id="cd03233">
    <property type="entry name" value="ABCG_PDR_domain1"/>
    <property type="match status" value="1"/>
</dbReference>
<feature type="transmembrane region" description="Helical" evidence="12">
    <location>
        <begin position="1240"/>
        <end position="1257"/>
    </location>
</feature>
<evidence type="ECO:0000313" key="14">
    <source>
        <dbReference type="EMBL" id="KAF7564323.1"/>
    </source>
</evidence>
<dbReference type="Pfam" id="PF06422">
    <property type="entry name" value="PDR_CDR"/>
    <property type="match status" value="1"/>
</dbReference>
<dbReference type="InterPro" id="IPR027417">
    <property type="entry name" value="P-loop_NTPase"/>
</dbReference>
<dbReference type="KEGG" id="ptrr:90958254"/>
<dbReference type="InterPro" id="IPR029481">
    <property type="entry name" value="ABC_trans_N"/>
</dbReference>